<dbReference type="STRING" id="51028.A0A0N4V9K5"/>
<dbReference type="WBParaSite" id="EVEC_0000712301-mRNA-1">
    <property type="protein sequence ID" value="EVEC_0000712301-mRNA-1"/>
    <property type="gene ID" value="EVEC_0000712301"/>
</dbReference>
<gene>
    <name evidence="4" type="ORF">EVEC_LOCUS6644</name>
</gene>
<evidence type="ECO:0000313" key="5">
    <source>
        <dbReference type="Proteomes" id="UP000274131"/>
    </source>
</evidence>
<evidence type="ECO:0000256" key="2">
    <source>
        <dbReference type="SAM" id="MobiDB-lite"/>
    </source>
</evidence>
<feature type="domain" description="C-type lectin" evidence="3">
    <location>
        <begin position="1"/>
        <end position="88"/>
    </location>
</feature>
<organism evidence="6">
    <name type="scientific">Enterobius vermicularis</name>
    <name type="common">Human pinworm</name>
    <dbReference type="NCBI Taxonomy" id="51028"/>
    <lineage>
        <taxon>Eukaryota</taxon>
        <taxon>Metazoa</taxon>
        <taxon>Ecdysozoa</taxon>
        <taxon>Nematoda</taxon>
        <taxon>Chromadorea</taxon>
        <taxon>Rhabditida</taxon>
        <taxon>Spirurina</taxon>
        <taxon>Oxyuridomorpha</taxon>
        <taxon>Oxyuroidea</taxon>
        <taxon>Oxyuridae</taxon>
        <taxon>Enterobius</taxon>
    </lineage>
</organism>
<evidence type="ECO:0000259" key="3">
    <source>
        <dbReference type="PROSITE" id="PS50041"/>
    </source>
</evidence>
<dbReference type="PANTHER" id="PTHR22803">
    <property type="entry name" value="MANNOSE, PHOSPHOLIPASE, LECTIN RECEPTOR RELATED"/>
    <property type="match status" value="1"/>
</dbReference>
<evidence type="ECO:0000256" key="1">
    <source>
        <dbReference type="ARBA" id="ARBA00023157"/>
    </source>
</evidence>
<dbReference type="InterPro" id="IPR001304">
    <property type="entry name" value="C-type_lectin-like"/>
</dbReference>
<dbReference type="Gene3D" id="3.10.100.10">
    <property type="entry name" value="Mannose-Binding Protein A, subunit A"/>
    <property type="match status" value="2"/>
</dbReference>
<feature type="region of interest" description="Disordered" evidence="2">
    <location>
        <begin position="158"/>
        <end position="179"/>
    </location>
</feature>
<dbReference type="InterPro" id="IPR050111">
    <property type="entry name" value="C-type_lectin/snaclec_domain"/>
</dbReference>
<dbReference type="PROSITE" id="PS50041">
    <property type="entry name" value="C_TYPE_LECTIN_2"/>
    <property type="match status" value="1"/>
</dbReference>
<dbReference type="EMBL" id="UXUI01008593">
    <property type="protein sequence ID" value="VDD91893.1"/>
    <property type="molecule type" value="Genomic_DNA"/>
</dbReference>
<feature type="compositionally biased region" description="Basic and acidic residues" evidence="2">
    <location>
        <begin position="166"/>
        <end position="179"/>
    </location>
</feature>
<dbReference type="InterPro" id="IPR016187">
    <property type="entry name" value="CTDL_fold"/>
</dbReference>
<dbReference type="SUPFAM" id="SSF56436">
    <property type="entry name" value="C-type lectin-like"/>
    <property type="match status" value="2"/>
</dbReference>
<evidence type="ECO:0000313" key="6">
    <source>
        <dbReference type="WBParaSite" id="EVEC_0000712301-mRNA-1"/>
    </source>
</evidence>
<accession>A0A0N4V9K5</accession>
<sequence>MNSTLVTYLSEGENLVARAVGNSGDFWIGLKKTDGEWQWDDGYPLIYQNWLNDNVTNLKRKKLDCVQDKFYKIWVDRPCSEKASFICQYEAQFTCPEGWREYNGDCYIFERTAIALPEAEKYCALNGAEVTDVVSKEERLFLKEVSEQNPHWVQFRTQGGNQKNAKRLDNRRSENDSLTENNREIKHVIATSEGWKIPHKYTLTAAVICKYKSGHLPSGETQL</sequence>
<dbReference type="InterPro" id="IPR016186">
    <property type="entry name" value="C-type_lectin-like/link_sf"/>
</dbReference>
<proteinExistence type="predicted"/>
<name>A0A0N4V9K5_ENTVE</name>
<reference evidence="4 5" key="2">
    <citation type="submission" date="2018-10" db="EMBL/GenBank/DDBJ databases">
        <authorList>
            <consortium name="Pathogen Informatics"/>
        </authorList>
    </citation>
    <scope>NUCLEOTIDE SEQUENCE [LARGE SCALE GENOMIC DNA]</scope>
</reference>
<dbReference type="InterPro" id="IPR018378">
    <property type="entry name" value="C-type_lectin_CS"/>
</dbReference>
<reference evidence="6" key="1">
    <citation type="submission" date="2017-02" db="UniProtKB">
        <authorList>
            <consortium name="WormBaseParasite"/>
        </authorList>
    </citation>
    <scope>IDENTIFICATION</scope>
</reference>
<evidence type="ECO:0000313" key="4">
    <source>
        <dbReference type="EMBL" id="VDD91893.1"/>
    </source>
</evidence>
<dbReference type="AlphaFoldDB" id="A0A0N4V9K5"/>
<dbReference type="Pfam" id="PF00059">
    <property type="entry name" value="Lectin_C"/>
    <property type="match status" value="1"/>
</dbReference>
<keyword evidence="1" id="KW-1015">Disulfide bond</keyword>
<dbReference type="Proteomes" id="UP000274131">
    <property type="component" value="Unassembled WGS sequence"/>
</dbReference>
<keyword evidence="5" id="KW-1185">Reference proteome</keyword>
<dbReference type="SMART" id="SM00034">
    <property type="entry name" value="CLECT"/>
    <property type="match status" value="2"/>
</dbReference>
<dbReference type="CDD" id="cd00037">
    <property type="entry name" value="CLECT"/>
    <property type="match status" value="1"/>
</dbReference>
<dbReference type="OrthoDB" id="5864036at2759"/>
<protein>
    <submittedName>
        <fullName evidence="6">C-type lectin domain-containing protein</fullName>
    </submittedName>
</protein>
<dbReference type="PROSITE" id="PS00615">
    <property type="entry name" value="C_TYPE_LECTIN_1"/>
    <property type="match status" value="1"/>
</dbReference>